<proteinExistence type="predicted"/>
<dbReference type="AlphaFoldDB" id="A0A1J5TB68"/>
<dbReference type="Pfam" id="PF11614">
    <property type="entry name" value="FixG_C"/>
    <property type="match status" value="1"/>
</dbReference>
<dbReference type="InterPro" id="IPR017896">
    <property type="entry name" value="4Fe4S_Fe-S-bd"/>
</dbReference>
<reference evidence="9" key="1">
    <citation type="submission" date="2016-10" db="EMBL/GenBank/DDBJ databases">
        <title>Sequence of Gallionella enrichment culture.</title>
        <authorList>
            <person name="Poehlein A."/>
            <person name="Muehling M."/>
            <person name="Daniel R."/>
        </authorList>
    </citation>
    <scope>NUCLEOTIDE SEQUENCE</scope>
</reference>
<evidence type="ECO:0000256" key="3">
    <source>
        <dbReference type="ARBA" id="ARBA00022723"/>
    </source>
</evidence>
<dbReference type="Pfam" id="PF12801">
    <property type="entry name" value="Fer4_5"/>
    <property type="match status" value="1"/>
</dbReference>
<keyword evidence="4" id="KW-0249">Electron transport</keyword>
<dbReference type="InterPro" id="IPR017900">
    <property type="entry name" value="4Fe4S_Fe_S_CS"/>
</dbReference>
<dbReference type="GO" id="GO:0046872">
    <property type="term" value="F:metal ion binding"/>
    <property type="evidence" value="ECO:0007669"/>
    <property type="project" value="UniProtKB-KW"/>
</dbReference>
<keyword evidence="3" id="KW-0479">Metal-binding</keyword>
<dbReference type="InterPro" id="IPR013783">
    <property type="entry name" value="Ig-like_fold"/>
</dbReference>
<dbReference type="PROSITE" id="PS00198">
    <property type="entry name" value="4FE4S_FER_1"/>
    <property type="match status" value="1"/>
</dbReference>
<gene>
    <name evidence="9" type="primary">yccM_4</name>
    <name evidence="9" type="ORF">GALL_53660</name>
</gene>
<evidence type="ECO:0000256" key="2">
    <source>
        <dbReference type="ARBA" id="ARBA00022485"/>
    </source>
</evidence>
<keyword evidence="6" id="KW-0411">Iron-sulfur</keyword>
<dbReference type="NCBIfam" id="TIGR02745">
    <property type="entry name" value="ccoG_rdxA_fixG"/>
    <property type="match status" value="1"/>
</dbReference>
<evidence type="ECO:0000259" key="8">
    <source>
        <dbReference type="PROSITE" id="PS51379"/>
    </source>
</evidence>
<feature type="transmembrane region" description="Helical" evidence="7">
    <location>
        <begin position="51"/>
        <end position="75"/>
    </location>
</feature>
<evidence type="ECO:0000256" key="6">
    <source>
        <dbReference type="ARBA" id="ARBA00023014"/>
    </source>
</evidence>
<keyword evidence="7" id="KW-0472">Membrane</keyword>
<dbReference type="InterPro" id="IPR014116">
    <property type="entry name" value="Cyt_c_oxidase_cbb3_FixG"/>
</dbReference>
<dbReference type="Gene3D" id="2.60.40.10">
    <property type="entry name" value="Immunoglobulins"/>
    <property type="match status" value="1"/>
</dbReference>
<name>A0A1J5TB68_9ZZZZ</name>
<comment type="caution">
    <text evidence="9">The sequence shown here is derived from an EMBL/GenBank/DDBJ whole genome shotgun (WGS) entry which is preliminary data.</text>
</comment>
<feature type="transmembrane region" description="Helical" evidence="7">
    <location>
        <begin position="205"/>
        <end position="225"/>
    </location>
</feature>
<evidence type="ECO:0000256" key="7">
    <source>
        <dbReference type="SAM" id="Phobius"/>
    </source>
</evidence>
<dbReference type="GO" id="GO:0005886">
    <property type="term" value="C:plasma membrane"/>
    <property type="evidence" value="ECO:0007669"/>
    <property type="project" value="TreeGrafter"/>
</dbReference>
<organism evidence="9">
    <name type="scientific">mine drainage metagenome</name>
    <dbReference type="NCBI Taxonomy" id="410659"/>
    <lineage>
        <taxon>unclassified sequences</taxon>
        <taxon>metagenomes</taxon>
        <taxon>ecological metagenomes</taxon>
    </lineage>
</organism>
<accession>A0A1J5TB68</accession>
<dbReference type="EMBL" id="MLJW01000014">
    <property type="protein sequence ID" value="OIR13549.1"/>
    <property type="molecule type" value="Genomic_DNA"/>
</dbReference>
<sequence length="475" mass="53253">MDTPDSNQNPKHARTHEAPSLNSVTTIRDDGSRRFLYPADARGRFFKWRTIAAAALILIYGLMPWIPINGFPAVFLDVAQRRFHLFGMTFAAQDMWMLFFLITGLGFTLFFVTALLGRIWCGWACPHTVFLDFVYRRIERWIDGDSVARRRLAEAPLSGGKIARRTAKHALYIIASAAIAHLFLAYFVSIPELWRMINSAPEENWSLFAFMMIATGVLYFNFAWFREQLCIVICPYGRLQSALIDDNSLVIGYDKKRGEPRGKLGTTGAGDCISCNRCVQVCPTGIDIRQGLQLECVGCAACIDACDEVMDRVERPRGLIRYDSLDGLSGGRTRWIRPRTIVYAAALLVGAIVSGITFSRVRPADFAVTRIVGTPYIIDSHDIRNQFMVRLVNKTNKPANFIVNFQGGSHLVQTGLDGPVTIGPMAEELLPVVYTESRSEYTGPFTFTIVMSDEKKTFEIRRSVDFLGPDAALLK</sequence>
<evidence type="ECO:0000313" key="9">
    <source>
        <dbReference type="EMBL" id="OIR13549.1"/>
    </source>
</evidence>
<keyword evidence="7" id="KW-1133">Transmembrane helix</keyword>
<evidence type="ECO:0000256" key="5">
    <source>
        <dbReference type="ARBA" id="ARBA00023004"/>
    </source>
</evidence>
<keyword evidence="2" id="KW-0004">4Fe-4S</keyword>
<dbReference type="InterPro" id="IPR051684">
    <property type="entry name" value="Electron_Trans/Redox"/>
</dbReference>
<protein>
    <submittedName>
        <fullName evidence="9">Putative electron transport protein YccM</fullName>
    </submittedName>
</protein>
<feature type="domain" description="4Fe-4S ferredoxin-type" evidence="8">
    <location>
        <begin position="262"/>
        <end position="291"/>
    </location>
</feature>
<feature type="transmembrane region" description="Helical" evidence="7">
    <location>
        <begin position="170"/>
        <end position="190"/>
    </location>
</feature>
<dbReference type="GO" id="GO:0051539">
    <property type="term" value="F:4 iron, 4 sulfur cluster binding"/>
    <property type="evidence" value="ECO:0007669"/>
    <property type="project" value="UniProtKB-KW"/>
</dbReference>
<dbReference type="SUPFAM" id="SSF54862">
    <property type="entry name" value="4Fe-4S ferredoxins"/>
    <property type="match status" value="1"/>
</dbReference>
<feature type="transmembrane region" description="Helical" evidence="7">
    <location>
        <begin position="95"/>
        <end position="116"/>
    </location>
</feature>
<keyword evidence="1" id="KW-0813">Transport</keyword>
<keyword evidence="7" id="KW-0812">Transmembrane</keyword>
<feature type="transmembrane region" description="Helical" evidence="7">
    <location>
        <begin position="341"/>
        <end position="361"/>
    </location>
</feature>
<dbReference type="Pfam" id="PF13746">
    <property type="entry name" value="Fer4_18"/>
    <property type="match status" value="1"/>
</dbReference>
<dbReference type="PANTHER" id="PTHR30176:SF3">
    <property type="entry name" value="FERREDOXIN-TYPE PROTEIN NAPH"/>
    <property type="match status" value="1"/>
</dbReference>
<evidence type="ECO:0000256" key="1">
    <source>
        <dbReference type="ARBA" id="ARBA00022448"/>
    </source>
</evidence>
<evidence type="ECO:0000256" key="4">
    <source>
        <dbReference type="ARBA" id="ARBA00022982"/>
    </source>
</evidence>
<dbReference type="PROSITE" id="PS51379">
    <property type="entry name" value="4FE4S_FER_2"/>
    <property type="match status" value="1"/>
</dbReference>
<dbReference type="Gene3D" id="3.30.70.20">
    <property type="match status" value="1"/>
</dbReference>
<dbReference type="InterPro" id="IPR032879">
    <property type="entry name" value="FixG_C"/>
</dbReference>
<keyword evidence="5" id="KW-0408">Iron</keyword>
<dbReference type="PANTHER" id="PTHR30176">
    <property type="entry name" value="FERREDOXIN-TYPE PROTEIN NAPH"/>
    <property type="match status" value="1"/>
</dbReference>